<name>A0A7C2P0B8_UNCW3</name>
<comment type="similarity">
    <text evidence="8">Belongs to the RNR ribonuclease family. RNase R subfamily.</text>
</comment>
<protein>
    <recommendedName>
        <fullName evidence="8">Ribonuclease R</fullName>
        <shortName evidence="8">RNase R</shortName>
        <ecNumber evidence="8">3.1.13.1</ecNumber>
    </recommendedName>
</protein>
<dbReference type="PANTHER" id="PTHR23355">
    <property type="entry name" value="RIBONUCLEASE"/>
    <property type="match status" value="1"/>
</dbReference>
<dbReference type="InterPro" id="IPR012340">
    <property type="entry name" value="NA-bd_OB-fold"/>
</dbReference>
<dbReference type="InterPro" id="IPR013223">
    <property type="entry name" value="RNase_B_OB_dom"/>
</dbReference>
<comment type="caution">
    <text evidence="10">The sequence shown here is derived from an EMBL/GenBank/DDBJ whole genome shotgun (WGS) entry which is preliminary data.</text>
</comment>
<keyword evidence="5 8" id="KW-0378">Hydrolase</keyword>
<dbReference type="GO" id="GO:0006402">
    <property type="term" value="P:mRNA catabolic process"/>
    <property type="evidence" value="ECO:0007669"/>
    <property type="project" value="TreeGrafter"/>
</dbReference>
<dbReference type="Gene3D" id="2.40.50.140">
    <property type="entry name" value="Nucleic acid-binding proteins"/>
    <property type="match status" value="2"/>
</dbReference>
<dbReference type="PROSITE" id="PS50126">
    <property type="entry name" value="S1"/>
    <property type="match status" value="1"/>
</dbReference>
<keyword evidence="3 8" id="KW-0963">Cytoplasm</keyword>
<dbReference type="SUPFAM" id="SSF50249">
    <property type="entry name" value="Nucleic acid-binding proteins"/>
    <property type="match status" value="4"/>
</dbReference>
<sequence length="692" mass="79652">MADFQNLIINLLKKNSKGLSFNSIRKRLGVKGAGVKILQRDLKSLIDQGLVYRDGNRYISVSSGTEKGYFQRFAGGFGFLLREGREDVFIPPHATMGAMDGDYVLVAIVKEKEGKKPEGRIIKILKRAEKSYSGTIKKKGKRYIVVPDDKALSSELAVAKARKEGVKLKEGMKVVFRVKEKWAYIEEVIGFEDDPSVDYKLVVAKYKLKEDFPKRVFKEIESVVIADKREDLRDEYIITIDPRDAKDFDDAISVKKEGNLYLLGVHIADVSAYVLEDSKLDKEAMSRGCSTYLIDKVIPMLPHELSSDLCSLRPGEDRYTMSVFMWIDKEGNVVKRRFAKSVINSKARLSYEDAQRIIDNQELEKDSVSIFVGNSFEYIREFLLLARELAWILRERRERRGSLDFDLPEPVVELTPQGRVVSISPSLRLEAHRIIEEFMVRANETVAEFLEEQGMPAIFRVHEYPEESKIQNFVRVAEGILGIKFSFNKIDKFALQKIVKTAEEMGHGPIISYLLLRSMKKAKYSIQNIGHYGLSSDSYVHFTSPIRRYPDLVVHRLLKRAISKKKWIPSEEYIQKLDEIAKLSSQREEISEKAEWELIDLKKYEFMKEKVGEVMQGVVIHLVPQGIFVEIEEFLTEGFIPFSKLKESISFNEENFEVTLGQKKIRLGDRIRVKILSVNKWAKSMELQLHEE</sequence>
<dbReference type="SMART" id="SM00955">
    <property type="entry name" value="RNB"/>
    <property type="match status" value="1"/>
</dbReference>
<proteinExistence type="inferred from homology"/>
<comment type="subcellular location">
    <subcellularLocation>
        <location evidence="2 8">Cytoplasm</location>
    </subcellularLocation>
</comment>
<evidence type="ECO:0000256" key="4">
    <source>
        <dbReference type="ARBA" id="ARBA00022722"/>
    </source>
</evidence>
<dbReference type="InterPro" id="IPR011805">
    <property type="entry name" value="RNase_R"/>
</dbReference>
<evidence type="ECO:0000256" key="2">
    <source>
        <dbReference type="ARBA" id="ARBA00004496"/>
    </source>
</evidence>
<dbReference type="EMBL" id="DSOL01000112">
    <property type="protein sequence ID" value="HEN27772.1"/>
    <property type="molecule type" value="Genomic_DNA"/>
</dbReference>
<dbReference type="Pfam" id="PF08206">
    <property type="entry name" value="OB_RNB"/>
    <property type="match status" value="1"/>
</dbReference>
<dbReference type="InterPro" id="IPR004476">
    <property type="entry name" value="RNase_II/RNase_R"/>
</dbReference>
<evidence type="ECO:0000259" key="9">
    <source>
        <dbReference type="PROSITE" id="PS50126"/>
    </source>
</evidence>
<organism evidence="10">
    <name type="scientific">candidate division WOR-3 bacterium</name>
    <dbReference type="NCBI Taxonomy" id="2052148"/>
    <lineage>
        <taxon>Bacteria</taxon>
        <taxon>Bacteria division WOR-3</taxon>
    </lineage>
</organism>
<reference evidence="10" key="1">
    <citation type="journal article" date="2020" name="mSystems">
        <title>Genome- and Community-Level Interaction Insights into Carbon Utilization and Element Cycling Functions of Hydrothermarchaeota in Hydrothermal Sediment.</title>
        <authorList>
            <person name="Zhou Z."/>
            <person name="Liu Y."/>
            <person name="Xu W."/>
            <person name="Pan J."/>
            <person name="Luo Z.H."/>
            <person name="Li M."/>
        </authorList>
    </citation>
    <scope>NUCLEOTIDE SEQUENCE [LARGE SCALE GENOMIC DNA]</scope>
    <source>
        <strain evidence="10">SpSt-34</strain>
        <strain evidence="11">SpSt-69</strain>
    </source>
</reference>
<dbReference type="Pfam" id="PF00575">
    <property type="entry name" value="S1"/>
    <property type="match status" value="1"/>
</dbReference>
<dbReference type="InterPro" id="IPR050180">
    <property type="entry name" value="RNR_Ribonuclease"/>
</dbReference>
<dbReference type="SMART" id="SM00357">
    <property type="entry name" value="CSP"/>
    <property type="match status" value="1"/>
</dbReference>
<comment type="function">
    <text evidence="8">3'-5' exoribonuclease that releases 5'-nucleoside monophosphates and is involved in maturation of structured RNAs.</text>
</comment>
<dbReference type="GO" id="GO:0003723">
    <property type="term" value="F:RNA binding"/>
    <property type="evidence" value="ECO:0007669"/>
    <property type="project" value="UniProtKB-UniRule"/>
</dbReference>
<dbReference type="InterPro" id="IPR022966">
    <property type="entry name" value="RNase_II/R_CS"/>
</dbReference>
<evidence type="ECO:0000313" key="10">
    <source>
        <dbReference type="EMBL" id="HEN27772.1"/>
    </source>
</evidence>
<dbReference type="EC" id="3.1.13.1" evidence="8"/>
<evidence type="ECO:0000256" key="3">
    <source>
        <dbReference type="ARBA" id="ARBA00022490"/>
    </source>
</evidence>
<comment type="catalytic activity">
    <reaction evidence="1 8">
        <text>Exonucleolytic cleavage in the 3'- to 5'-direction to yield nucleoside 5'-phosphates.</text>
        <dbReference type="EC" id="3.1.13.1"/>
    </reaction>
</comment>
<dbReference type="HAMAP" id="MF_01895">
    <property type="entry name" value="RNase_R"/>
    <property type="match status" value="1"/>
</dbReference>
<dbReference type="Pfam" id="PF17876">
    <property type="entry name" value="CSD2"/>
    <property type="match status" value="1"/>
</dbReference>
<evidence type="ECO:0000256" key="5">
    <source>
        <dbReference type="ARBA" id="ARBA00022801"/>
    </source>
</evidence>
<dbReference type="GO" id="GO:0008859">
    <property type="term" value="F:exoribonuclease II activity"/>
    <property type="evidence" value="ECO:0007669"/>
    <property type="project" value="UniProtKB-UniRule"/>
</dbReference>
<dbReference type="PROSITE" id="PS01175">
    <property type="entry name" value="RIBONUCLEASE_II"/>
    <property type="match status" value="1"/>
</dbReference>
<dbReference type="NCBIfam" id="TIGR02063">
    <property type="entry name" value="RNase_R"/>
    <property type="match status" value="1"/>
</dbReference>
<feature type="domain" description="S1 motif" evidence="9">
    <location>
        <begin position="612"/>
        <end position="690"/>
    </location>
</feature>
<dbReference type="SMART" id="SM00316">
    <property type="entry name" value="S1"/>
    <property type="match status" value="1"/>
</dbReference>
<dbReference type="PANTHER" id="PTHR23355:SF9">
    <property type="entry name" value="DIS3-LIKE EXONUCLEASE 2"/>
    <property type="match status" value="1"/>
</dbReference>
<evidence type="ECO:0000256" key="6">
    <source>
        <dbReference type="ARBA" id="ARBA00022839"/>
    </source>
</evidence>
<accession>A0A7C2P0B8</accession>
<keyword evidence="4 8" id="KW-0540">Nuclease</keyword>
<dbReference type="EMBL" id="DTDJ01000022">
    <property type="protein sequence ID" value="HGL17205.1"/>
    <property type="molecule type" value="Genomic_DNA"/>
</dbReference>
<evidence type="ECO:0000313" key="11">
    <source>
        <dbReference type="EMBL" id="HGL17205.1"/>
    </source>
</evidence>
<dbReference type="InterPro" id="IPR011129">
    <property type="entry name" value="CSD"/>
</dbReference>
<gene>
    <name evidence="8 10" type="primary">rnr</name>
    <name evidence="10" type="ORF">ENQ77_03755</name>
    <name evidence="11" type="ORF">ENU66_02565</name>
</gene>
<dbReference type="InterPro" id="IPR040476">
    <property type="entry name" value="CSD2"/>
</dbReference>
<evidence type="ECO:0000256" key="8">
    <source>
        <dbReference type="HAMAP-Rule" id="MF_01895"/>
    </source>
</evidence>
<evidence type="ECO:0000256" key="1">
    <source>
        <dbReference type="ARBA" id="ARBA00001849"/>
    </source>
</evidence>
<dbReference type="InterPro" id="IPR001900">
    <property type="entry name" value="RNase_II/R"/>
</dbReference>
<keyword evidence="6 8" id="KW-0269">Exonuclease</keyword>
<dbReference type="NCBIfam" id="TIGR00358">
    <property type="entry name" value="3_prime_RNase"/>
    <property type="match status" value="1"/>
</dbReference>
<keyword evidence="7 8" id="KW-0694">RNA-binding</keyword>
<dbReference type="Pfam" id="PF00773">
    <property type="entry name" value="RNB"/>
    <property type="match status" value="1"/>
</dbReference>
<evidence type="ECO:0000256" key="7">
    <source>
        <dbReference type="ARBA" id="ARBA00022884"/>
    </source>
</evidence>
<dbReference type="InterPro" id="IPR003029">
    <property type="entry name" value="S1_domain"/>
</dbReference>
<dbReference type="AlphaFoldDB" id="A0A7C2P0B8"/>
<dbReference type="GO" id="GO:0005829">
    <property type="term" value="C:cytosol"/>
    <property type="evidence" value="ECO:0007669"/>
    <property type="project" value="TreeGrafter"/>
</dbReference>